<dbReference type="SUPFAM" id="SSF51445">
    <property type="entry name" value="(Trans)glycosidases"/>
    <property type="match status" value="1"/>
</dbReference>
<dbReference type="PROSITE" id="PS00659">
    <property type="entry name" value="GLYCOSYL_HYDROL_F5"/>
    <property type="match status" value="1"/>
</dbReference>
<dbReference type="OrthoDB" id="9971853at2759"/>
<protein>
    <submittedName>
        <fullName evidence="7">Glycoside hydrolase family 5 protein</fullName>
    </submittedName>
</protein>
<dbReference type="InterPro" id="IPR052066">
    <property type="entry name" value="Glycosphingolipid_Hydrolases"/>
</dbReference>
<dbReference type="InterPro" id="IPR041036">
    <property type="entry name" value="GH5_C"/>
</dbReference>
<dbReference type="PANTHER" id="PTHR31308:SF5">
    <property type="entry name" value="ERGOSTERYL-BETA-GLUCOSIDASE"/>
    <property type="match status" value="1"/>
</dbReference>
<feature type="region of interest" description="Disordered" evidence="4">
    <location>
        <begin position="25"/>
        <end position="49"/>
    </location>
</feature>
<feature type="transmembrane region" description="Helical" evidence="5">
    <location>
        <begin position="753"/>
        <end position="774"/>
    </location>
</feature>
<organism evidence="7 8">
    <name type="scientific">Rickenella mellea</name>
    <dbReference type="NCBI Taxonomy" id="50990"/>
    <lineage>
        <taxon>Eukaryota</taxon>
        <taxon>Fungi</taxon>
        <taxon>Dikarya</taxon>
        <taxon>Basidiomycota</taxon>
        <taxon>Agaricomycotina</taxon>
        <taxon>Agaricomycetes</taxon>
        <taxon>Hymenochaetales</taxon>
        <taxon>Rickenellaceae</taxon>
        <taxon>Rickenella</taxon>
    </lineage>
</organism>
<dbReference type="GO" id="GO:1904462">
    <property type="term" value="P:ergosteryl 3-beta-D-glucoside catabolic process"/>
    <property type="evidence" value="ECO:0007669"/>
    <property type="project" value="TreeGrafter"/>
</dbReference>
<evidence type="ECO:0000256" key="5">
    <source>
        <dbReference type="SAM" id="Phobius"/>
    </source>
</evidence>
<evidence type="ECO:0000313" key="8">
    <source>
        <dbReference type="Proteomes" id="UP000294933"/>
    </source>
</evidence>
<evidence type="ECO:0000259" key="6">
    <source>
        <dbReference type="Pfam" id="PF18564"/>
    </source>
</evidence>
<evidence type="ECO:0000313" key="7">
    <source>
        <dbReference type="EMBL" id="TDL16620.1"/>
    </source>
</evidence>
<evidence type="ECO:0000256" key="4">
    <source>
        <dbReference type="SAM" id="MobiDB-lite"/>
    </source>
</evidence>
<dbReference type="GO" id="GO:0005975">
    <property type="term" value="P:carbohydrate metabolic process"/>
    <property type="evidence" value="ECO:0007669"/>
    <property type="project" value="InterPro"/>
</dbReference>
<feature type="domain" description="Glycoside hydrolase family 5 C-terminal" evidence="6">
    <location>
        <begin position="626"/>
        <end position="734"/>
    </location>
</feature>
<evidence type="ECO:0000256" key="2">
    <source>
        <dbReference type="ARBA" id="ARBA00022801"/>
    </source>
</evidence>
<proteinExistence type="inferred from homology"/>
<name>A0A4Y7PQ41_9AGAM</name>
<dbReference type="InterPro" id="IPR018087">
    <property type="entry name" value="Glyco_hydro_5_CS"/>
</dbReference>
<keyword evidence="5" id="KW-0812">Transmembrane</keyword>
<dbReference type="Gene3D" id="3.20.20.80">
    <property type="entry name" value="Glycosidases"/>
    <property type="match status" value="2"/>
</dbReference>
<dbReference type="PANTHER" id="PTHR31308">
    <property type="match status" value="1"/>
</dbReference>
<gene>
    <name evidence="7" type="ORF">BD410DRAFT_901943</name>
</gene>
<evidence type="ECO:0000256" key="3">
    <source>
        <dbReference type="ARBA" id="ARBA00023295"/>
    </source>
</evidence>
<sequence length="775" mass="87661">MSPTTASSELDASFILVGEGASPTTGSSIQALPVKQDHSPPITERQPSYAHDLSKKATGGLRISGRHIIDSYGRVCGLRGVNLSGSCKTPVNDDHTTFPNDAESVSFVGRPFPLEEADEHFARLRRWGLTFIRFLVTWEAIEHEGPGKYDYGYLAYLESLLSLLPQYGLVAFVSMHQDVWSRYTGGSGAPAWTLTSVGFDLTNLEETGAAWLKGVKGGGHSEDERGVWPCGYQKLASATMWTCFWAGDVFAPKLKVDGVGVQGFLQGRFLDAWVVLAKAIGHLDGVLGFEMLNEPHRGYIEIPSIHEFDYNTDLHLSYIPSPVQSFALGAGHELLVPFWSRSFPMPTKLTSHRPLNTLRKNAWLKDGPTNGQCLWEWHNVWGWDRTKEEPVVLREGYFGKDPQTGRKIDWYTDFYYPFLNRWAERVRKVSSDEKIIFAEAIPNEFCPSSWKDNHPENMVHAPHWYDLNALFRKSFGGFSVNVQGLSRGLFFLKAFYWGQRGARNNFSLQIRNIVQESYEKLGEVPVMVGECGVPMDMNRGAAFKDDDWTWQGRMMDAMITGLERSLVGYTLWNYNPYNDDVAGDDWNGENFSWFSRSRALDSPNLQYHQTCADLDHGGRILRSVVRPYPAKIAGIPLRFEYEMNTGAFVFEWGNAKNRMHTKMRGDPLATLPLHGIDEREVWESEIFLPAMLTSGRQVVVRGLPKSNYRYDESLQTLFVRPESERPGARHRIEVSLNPPLKPLFKVNHFWRDFGPWILAVPAAVIATLYTFVGLG</sequence>
<dbReference type="Proteomes" id="UP000294933">
    <property type="component" value="Unassembled WGS sequence"/>
</dbReference>
<dbReference type="STRING" id="50990.A0A4Y7PQ41"/>
<accession>A0A4Y7PQ41</accession>
<evidence type="ECO:0000256" key="1">
    <source>
        <dbReference type="ARBA" id="ARBA00005641"/>
    </source>
</evidence>
<dbReference type="Gene3D" id="2.60.40.1180">
    <property type="entry name" value="Golgi alpha-mannosidase II"/>
    <property type="match status" value="1"/>
</dbReference>
<keyword evidence="5" id="KW-1133">Transmembrane helix</keyword>
<keyword evidence="8" id="KW-1185">Reference proteome</keyword>
<keyword evidence="5" id="KW-0472">Membrane</keyword>
<dbReference type="GO" id="GO:0050295">
    <property type="term" value="F:steryl-beta-glucosidase activity"/>
    <property type="evidence" value="ECO:0007669"/>
    <property type="project" value="TreeGrafter"/>
</dbReference>
<comment type="similarity">
    <text evidence="1">Belongs to the glycosyl hydrolase 5 (cellulase A) family.</text>
</comment>
<dbReference type="AlphaFoldDB" id="A0A4Y7PQ41"/>
<dbReference type="InterPro" id="IPR013780">
    <property type="entry name" value="Glyco_hydro_b"/>
</dbReference>
<dbReference type="Pfam" id="PF18564">
    <property type="entry name" value="Glyco_hydro_5_C"/>
    <property type="match status" value="1"/>
</dbReference>
<dbReference type="EMBL" id="ML170239">
    <property type="protein sequence ID" value="TDL16620.1"/>
    <property type="molecule type" value="Genomic_DNA"/>
</dbReference>
<reference evidence="7 8" key="1">
    <citation type="submission" date="2018-06" db="EMBL/GenBank/DDBJ databases">
        <title>A transcriptomic atlas of mushroom development highlights an independent origin of complex multicellularity.</title>
        <authorList>
            <consortium name="DOE Joint Genome Institute"/>
            <person name="Krizsan K."/>
            <person name="Almasi E."/>
            <person name="Merenyi Z."/>
            <person name="Sahu N."/>
            <person name="Viragh M."/>
            <person name="Koszo T."/>
            <person name="Mondo S."/>
            <person name="Kiss B."/>
            <person name="Balint B."/>
            <person name="Kues U."/>
            <person name="Barry K."/>
            <person name="Hegedus J.C."/>
            <person name="Henrissat B."/>
            <person name="Johnson J."/>
            <person name="Lipzen A."/>
            <person name="Ohm R."/>
            <person name="Nagy I."/>
            <person name="Pangilinan J."/>
            <person name="Yan J."/>
            <person name="Xiong Y."/>
            <person name="Grigoriev I.V."/>
            <person name="Hibbett D.S."/>
            <person name="Nagy L.G."/>
        </authorList>
    </citation>
    <scope>NUCLEOTIDE SEQUENCE [LARGE SCALE GENOMIC DNA]</scope>
    <source>
        <strain evidence="7 8">SZMC22713</strain>
    </source>
</reference>
<dbReference type="InterPro" id="IPR017853">
    <property type="entry name" value="GH"/>
</dbReference>
<dbReference type="VEuPathDB" id="FungiDB:BD410DRAFT_901943"/>
<keyword evidence="3" id="KW-0326">Glycosidase</keyword>
<keyword evidence="2 7" id="KW-0378">Hydrolase</keyword>